<feature type="transmembrane region" description="Helical" evidence="7">
    <location>
        <begin position="105"/>
        <end position="126"/>
    </location>
</feature>
<evidence type="ECO:0000313" key="9">
    <source>
        <dbReference type="EMBL" id="RSU00214.1"/>
    </source>
</evidence>
<sequence length="290" mass="32560">MRKSKKIHPAFYAMVVPIAILFFVFHTIPFLEGIFYSFTNWRGYGDWEFVGLKNYMHMFVDKDIAQSYLFTFKFAIVSTVLVNIIGLLIALGLNAKIKFQRFLKAVYFLPYMLGTLIIGYIFNFIFANLLPQFGIAAGIEALSVNILGTEHAWIGIVVVTVWQSLAFTTLIYLSGLQTVDQSIYEAAEIDGASGWRLFKDVTFPLLAPFFTINMVLSAKGFLMAFDQIMAMTNGGPGMSTTSISLLIYKKGFTGGQFAYQSANSVVLFLVVVIISIVQLRILEKREANMQ</sequence>
<protein>
    <submittedName>
        <fullName evidence="9">Sugar ABC transporter permease</fullName>
    </submittedName>
</protein>
<evidence type="ECO:0000256" key="2">
    <source>
        <dbReference type="ARBA" id="ARBA00022448"/>
    </source>
</evidence>
<keyword evidence="3" id="KW-1003">Cell membrane</keyword>
<evidence type="ECO:0000256" key="7">
    <source>
        <dbReference type="RuleBase" id="RU363032"/>
    </source>
</evidence>
<feature type="transmembrane region" description="Helical" evidence="7">
    <location>
        <begin position="262"/>
        <end position="282"/>
    </location>
</feature>
<dbReference type="GO" id="GO:0055085">
    <property type="term" value="P:transmembrane transport"/>
    <property type="evidence" value="ECO:0007669"/>
    <property type="project" value="InterPro"/>
</dbReference>
<comment type="similarity">
    <text evidence="7">Belongs to the binding-protein-dependent transport system permease family.</text>
</comment>
<dbReference type="PANTHER" id="PTHR30193:SF37">
    <property type="entry name" value="INNER MEMBRANE ABC TRANSPORTER PERMEASE PROTEIN YCJO"/>
    <property type="match status" value="1"/>
</dbReference>
<evidence type="ECO:0000256" key="3">
    <source>
        <dbReference type="ARBA" id="ARBA00022475"/>
    </source>
</evidence>
<dbReference type="AlphaFoldDB" id="A0A430A1H0"/>
<comment type="caution">
    <text evidence="9">The sequence shown here is derived from an EMBL/GenBank/DDBJ whole genome shotgun (WGS) entry which is preliminary data.</text>
</comment>
<dbReference type="GO" id="GO:0005886">
    <property type="term" value="C:plasma membrane"/>
    <property type="evidence" value="ECO:0007669"/>
    <property type="project" value="UniProtKB-SubCell"/>
</dbReference>
<dbReference type="InterPro" id="IPR051393">
    <property type="entry name" value="ABC_transporter_permease"/>
</dbReference>
<gene>
    <name evidence="9" type="ORF">CBF37_02650</name>
</gene>
<feature type="transmembrane region" description="Helical" evidence="7">
    <location>
        <begin position="152"/>
        <end position="173"/>
    </location>
</feature>
<dbReference type="PANTHER" id="PTHR30193">
    <property type="entry name" value="ABC TRANSPORTER PERMEASE PROTEIN"/>
    <property type="match status" value="1"/>
</dbReference>
<dbReference type="SUPFAM" id="SSF161098">
    <property type="entry name" value="MetI-like"/>
    <property type="match status" value="1"/>
</dbReference>
<evidence type="ECO:0000259" key="8">
    <source>
        <dbReference type="PROSITE" id="PS50928"/>
    </source>
</evidence>
<keyword evidence="2 7" id="KW-0813">Transport</keyword>
<reference evidence="9 10" key="1">
    <citation type="submission" date="2017-05" db="EMBL/GenBank/DDBJ databases">
        <title>Vagococcus spp. assemblies.</title>
        <authorList>
            <person name="Gulvik C.A."/>
        </authorList>
    </citation>
    <scope>NUCLEOTIDE SEQUENCE [LARGE SCALE GENOMIC DNA]</scope>
    <source>
        <strain evidence="9 10">SS1995</strain>
    </source>
</reference>
<dbReference type="Gene3D" id="1.10.3720.10">
    <property type="entry name" value="MetI-like"/>
    <property type="match status" value="1"/>
</dbReference>
<dbReference type="InterPro" id="IPR000515">
    <property type="entry name" value="MetI-like"/>
</dbReference>
<evidence type="ECO:0000256" key="1">
    <source>
        <dbReference type="ARBA" id="ARBA00004651"/>
    </source>
</evidence>
<evidence type="ECO:0000313" key="10">
    <source>
        <dbReference type="Proteomes" id="UP000287857"/>
    </source>
</evidence>
<comment type="subcellular location">
    <subcellularLocation>
        <location evidence="1 7">Cell membrane</location>
        <topology evidence="1 7">Multi-pass membrane protein</topology>
    </subcellularLocation>
</comment>
<feature type="transmembrane region" description="Helical" evidence="7">
    <location>
        <begin position="205"/>
        <end position="225"/>
    </location>
</feature>
<feature type="transmembrane region" description="Helical" evidence="7">
    <location>
        <begin position="68"/>
        <end position="93"/>
    </location>
</feature>
<feature type="domain" description="ABC transmembrane type-1" evidence="8">
    <location>
        <begin position="68"/>
        <end position="278"/>
    </location>
</feature>
<dbReference type="Pfam" id="PF00528">
    <property type="entry name" value="BPD_transp_1"/>
    <property type="match status" value="1"/>
</dbReference>
<dbReference type="CDD" id="cd06261">
    <property type="entry name" value="TM_PBP2"/>
    <property type="match status" value="1"/>
</dbReference>
<keyword evidence="5 7" id="KW-1133">Transmembrane helix</keyword>
<feature type="transmembrane region" description="Helical" evidence="7">
    <location>
        <begin position="12"/>
        <end position="31"/>
    </location>
</feature>
<dbReference type="OrthoDB" id="9798257at2"/>
<dbReference type="InterPro" id="IPR035906">
    <property type="entry name" value="MetI-like_sf"/>
</dbReference>
<dbReference type="EMBL" id="NGJS01000002">
    <property type="protein sequence ID" value="RSU00214.1"/>
    <property type="molecule type" value="Genomic_DNA"/>
</dbReference>
<keyword evidence="4 7" id="KW-0812">Transmembrane</keyword>
<organism evidence="9 10">
    <name type="scientific">Vagococcus vulneris</name>
    <dbReference type="NCBI Taxonomy" id="1977869"/>
    <lineage>
        <taxon>Bacteria</taxon>
        <taxon>Bacillati</taxon>
        <taxon>Bacillota</taxon>
        <taxon>Bacilli</taxon>
        <taxon>Lactobacillales</taxon>
        <taxon>Enterococcaceae</taxon>
        <taxon>Vagococcus</taxon>
    </lineage>
</organism>
<evidence type="ECO:0000256" key="5">
    <source>
        <dbReference type="ARBA" id="ARBA00022989"/>
    </source>
</evidence>
<dbReference type="RefSeq" id="WP_125983166.1">
    <property type="nucleotide sequence ID" value="NZ_NGJS01000002.1"/>
</dbReference>
<dbReference type="Proteomes" id="UP000287857">
    <property type="component" value="Unassembled WGS sequence"/>
</dbReference>
<proteinExistence type="inferred from homology"/>
<evidence type="ECO:0000256" key="6">
    <source>
        <dbReference type="ARBA" id="ARBA00023136"/>
    </source>
</evidence>
<keyword evidence="10" id="KW-1185">Reference proteome</keyword>
<name>A0A430A1H0_9ENTE</name>
<keyword evidence="6 7" id="KW-0472">Membrane</keyword>
<dbReference type="PROSITE" id="PS50928">
    <property type="entry name" value="ABC_TM1"/>
    <property type="match status" value="1"/>
</dbReference>
<accession>A0A430A1H0</accession>
<evidence type="ECO:0000256" key="4">
    <source>
        <dbReference type="ARBA" id="ARBA00022692"/>
    </source>
</evidence>